<evidence type="ECO:0000313" key="3">
    <source>
        <dbReference type="Proteomes" id="UP001283361"/>
    </source>
</evidence>
<dbReference type="EMBL" id="JAWDGP010006763">
    <property type="protein sequence ID" value="KAK3735853.1"/>
    <property type="molecule type" value="Genomic_DNA"/>
</dbReference>
<dbReference type="Proteomes" id="UP001283361">
    <property type="component" value="Unassembled WGS sequence"/>
</dbReference>
<sequence length="98" mass="11167">MTARDNMALKRKKDSSYKITGTSKTPNVAYFVKLPTHMAQLERWFRFRIIHKLDEKRARNQTTTQAGDVLTTQSSLQGALSVRLPEPLAMLGELARYA</sequence>
<name>A0AAE0Y7N8_9GAST</name>
<accession>A0AAE0Y7N8</accession>
<organism evidence="2 3">
    <name type="scientific">Elysia crispata</name>
    <name type="common">lettuce slug</name>
    <dbReference type="NCBI Taxonomy" id="231223"/>
    <lineage>
        <taxon>Eukaryota</taxon>
        <taxon>Metazoa</taxon>
        <taxon>Spiralia</taxon>
        <taxon>Lophotrochozoa</taxon>
        <taxon>Mollusca</taxon>
        <taxon>Gastropoda</taxon>
        <taxon>Heterobranchia</taxon>
        <taxon>Euthyneura</taxon>
        <taxon>Panpulmonata</taxon>
        <taxon>Sacoglossa</taxon>
        <taxon>Placobranchoidea</taxon>
        <taxon>Plakobranchidae</taxon>
        <taxon>Elysia</taxon>
    </lineage>
</organism>
<protein>
    <submittedName>
        <fullName evidence="2">Uncharacterized protein</fullName>
    </submittedName>
</protein>
<proteinExistence type="predicted"/>
<dbReference type="AlphaFoldDB" id="A0AAE0Y7N8"/>
<evidence type="ECO:0000256" key="1">
    <source>
        <dbReference type="SAM" id="MobiDB-lite"/>
    </source>
</evidence>
<evidence type="ECO:0000313" key="2">
    <source>
        <dbReference type="EMBL" id="KAK3735853.1"/>
    </source>
</evidence>
<gene>
    <name evidence="2" type="ORF">RRG08_041045</name>
</gene>
<feature type="region of interest" description="Disordered" evidence="1">
    <location>
        <begin position="1"/>
        <end position="20"/>
    </location>
</feature>
<comment type="caution">
    <text evidence="2">The sequence shown here is derived from an EMBL/GenBank/DDBJ whole genome shotgun (WGS) entry which is preliminary data.</text>
</comment>
<reference evidence="2" key="1">
    <citation type="journal article" date="2023" name="G3 (Bethesda)">
        <title>A reference genome for the long-term kleptoplast-retaining sea slug Elysia crispata morphotype clarki.</title>
        <authorList>
            <person name="Eastman K.E."/>
            <person name="Pendleton A.L."/>
            <person name="Shaikh M.A."/>
            <person name="Suttiyut T."/>
            <person name="Ogas R."/>
            <person name="Tomko P."/>
            <person name="Gavelis G."/>
            <person name="Widhalm J.R."/>
            <person name="Wisecaver J.H."/>
        </authorList>
    </citation>
    <scope>NUCLEOTIDE SEQUENCE</scope>
    <source>
        <strain evidence="2">ECLA1</strain>
    </source>
</reference>
<keyword evidence="3" id="KW-1185">Reference proteome</keyword>